<dbReference type="Proteomes" id="UP000818266">
    <property type="component" value="Unassembled WGS sequence"/>
</dbReference>
<reference evidence="1 2" key="1">
    <citation type="submission" date="2020-03" db="EMBL/GenBank/DDBJ databases">
        <title>Chryseoglobus sp. isolated from a deep-sea seamount.</title>
        <authorList>
            <person name="Zhang D.-C."/>
        </authorList>
    </citation>
    <scope>NUCLEOTIDE SEQUENCE [LARGE SCALE GENOMIC DNA]</scope>
    <source>
        <strain evidence="1 2">KN1116</strain>
    </source>
</reference>
<dbReference type="Gene3D" id="3.30.70.1280">
    <property type="entry name" value="SP0830-like domains"/>
    <property type="match status" value="1"/>
</dbReference>
<organism evidence="1 2">
    <name type="scientific">Microcella pacifica</name>
    <dbReference type="NCBI Taxonomy" id="2591847"/>
    <lineage>
        <taxon>Bacteria</taxon>
        <taxon>Bacillati</taxon>
        <taxon>Actinomycetota</taxon>
        <taxon>Actinomycetes</taxon>
        <taxon>Micrococcales</taxon>
        <taxon>Microbacteriaceae</taxon>
        <taxon>Microcella</taxon>
    </lineage>
</organism>
<gene>
    <name evidence="1" type="ORF">FK219_004455</name>
</gene>
<keyword evidence="2" id="KW-1185">Reference proteome</keyword>
<sequence>MTDVYLFRAVNVGGIAKLPMADLRALATELGATDVRTYIASGNLLCTPPGDPAAFADELRSAVRQRYGFDREVLHRTPAQLRDALREHPLDVDDPARSYVTFLDAVPAAAAVDAAQAVESGDDEWAVVGDHLHVRFVHGAGRATLSTDRLLRALEVVGTARNLRTVALLETRAGESP</sequence>
<comment type="caution">
    <text evidence="1">The sequence shown here is derived from an EMBL/GenBank/DDBJ whole genome shotgun (WGS) entry which is preliminary data.</text>
</comment>
<dbReference type="Pfam" id="PF08002">
    <property type="entry name" value="DUF1697"/>
    <property type="match status" value="1"/>
</dbReference>
<accession>A0A9E5JPG7</accession>
<dbReference type="RefSeq" id="WP_152583224.1">
    <property type="nucleotide sequence ID" value="NZ_JAVJPO010000002.1"/>
</dbReference>
<evidence type="ECO:0000313" key="2">
    <source>
        <dbReference type="Proteomes" id="UP000818266"/>
    </source>
</evidence>
<evidence type="ECO:0000313" key="1">
    <source>
        <dbReference type="EMBL" id="NHF62497.1"/>
    </source>
</evidence>
<proteinExistence type="predicted"/>
<dbReference type="InterPro" id="IPR012545">
    <property type="entry name" value="DUF1697"/>
</dbReference>
<dbReference type="PANTHER" id="PTHR36439">
    <property type="entry name" value="BLL4334 PROTEIN"/>
    <property type="match status" value="1"/>
</dbReference>
<protein>
    <submittedName>
        <fullName evidence="1">DUF1697 domain-containing protein</fullName>
    </submittedName>
</protein>
<name>A0A9E5JPG7_9MICO</name>
<dbReference type="SUPFAM" id="SSF160379">
    <property type="entry name" value="SP0830-like"/>
    <property type="match status" value="1"/>
</dbReference>
<dbReference type="OrthoDB" id="9806494at2"/>
<dbReference type="PIRSF" id="PIRSF008502">
    <property type="entry name" value="UCP008502"/>
    <property type="match status" value="1"/>
</dbReference>
<dbReference type="AlphaFoldDB" id="A0A9E5JPG7"/>
<dbReference type="EMBL" id="VIKT02000005">
    <property type="protein sequence ID" value="NHF62497.1"/>
    <property type="molecule type" value="Genomic_DNA"/>
</dbReference>
<dbReference type="PANTHER" id="PTHR36439:SF1">
    <property type="entry name" value="DUF1697 DOMAIN-CONTAINING PROTEIN"/>
    <property type="match status" value="1"/>
</dbReference>